<dbReference type="SUPFAM" id="SSF57667">
    <property type="entry name" value="beta-beta-alpha zinc fingers"/>
    <property type="match status" value="1"/>
</dbReference>
<dbReference type="OrthoDB" id="6077919at2759"/>
<dbReference type="Proteomes" id="UP000479190">
    <property type="component" value="Unassembled WGS sequence"/>
</dbReference>
<keyword evidence="1" id="KW-0040">ANK repeat</keyword>
<reference evidence="3 4" key="1">
    <citation type="submission" date="2020-02" db="EMBL/GenBank/DDBJ databases">
        <authorList>
            <person name="Ferguson B K."/>
        </authorList>
    </citation>
    <scope>NUCLEOTIDE SEQUENCE [LARGE SCALE GENOMIC DNA]</scope>
</reference>
<dbReference type="SMART" id="SM00248">
    <property type="entry name" value="ANK"/>
    <property type="match status" value="5"/>
</dbReference>
<dbReference type="Pfam" id="PF12796">
    <property type="entry name" value="Ank_2"/>
    <property type="match status" value="1"/>
</dbReference>
<sequence>MSYMIFRKRDCQLMLNINSFNAMLRFVTLTDHFLKQKREPDWVVAERRSKFGMSHSKAAAAAGLFAHCVFRVFGARRNRRRTNGRTNGLENCENEGIILCRCERAVYRGSRAIALKISPSCVNSFLLGRQLAAITDVSNFKDVKSESSSYLKGINLRASRKTLNGAAEYREKWPRRAADITQLAAVHNWLFPLAIASNNNSTGQQVTTYALAAQRANCPRCRVGFLRIRVERRMRWSAKGGDGSGNSTEPFCRAAQLPKKGKKFPYCKSDSRERNKKERREKKKGILNDLKLEQEKLRFCRPEVLWITMFNYGFTPKRQRTPRGYPSRCASSQALQLFSRSTALYPLLRHVSIGIRLYILFALTEQCPRVLEFQCVDAFQGESFRGEAQYINEISIILWCARRSLCYYIPHTYANWKGPLPNLRDFFRTEQIDWLLTEDVKNKNDNIYGGYPFIRFAARTGYKDEPEIDENGKPLLRRTTPIHNAARLRGSSFTIIRELFKIYDRFDVNYSDEFGYTHFHVVCRHGCYELVEKFLEAGQDPNLVVTKTGNSPLHLAVTRVDEDTVRVLLRNGADPNLANKDGLTPLHFICNTADEDEIFAELFFKISDQVGRPVQVDARDKLGRTPLQLAVSTFLPRVIDVLLDRGADVTSFVYPTESYFGVSWIIEKDRCNDFIIRLAFDALAILERLEERGYELDQSGALTIMKYFAKYGMFKMSADLDRCWYDDEQFAIQAKELEVSPSLSFYDLVRLRPEKANKLFIRAASQLPTALIPTYTRSRLAGVCSPAQMSKFFMIHETRRYDALHRVSTLISHRKTHSEQKPHKCYICNKGFHQKDNLITPIGSVSEYPLHTEDDFSLLEELISNEQAAEKVTGAPPVDQATDGELLEFAANEGIQFVRATEDGHYEVMTDGEARDLMTQNSHDFEILGTERTGSVDSVVEANQSINNVHEQPLIQPEIIIPDQADIMVLDPNNDQKALTLGDIEILEDKDLKQLLGTKYSQGQFDTNSNPLALLSQVKLNEILAMKPIDENSNNSFVDENMNSIIVPNEMPSILNDQNELLAIAPTAIHNKNFQLLEQPLVNSAIYRLIGDENSRDRRDAVHKSLRAYDASMCAMRFERYKYNATSSSSQGRGSKYPLKSADKIREGSHLDKILRHTYLWAYAKTRRVYIGHLLDVARSFTGDIFRKWLTGVFEVTRDHFLLTYQQVVHNR</sequence>
<feature type="repeat" description="ANK" evidence="1">
    <location>
        <begin position="548"/>
        <end position="580"/>
    </location>
</feature>
<feature type="compositionally biased region" description="Basic and acidic residues" evidence="2">
    <location>
        <begin position="269"/>
        <end position="282"/>
    </location>
</feature>
<dbReference type="InterPro" id="IPR002110">
    <property type="entry name" value="Ankyrin_rpt"/>
</dbReference>
<dbReference type="InterPro" id="IPR036236">
    <property type="entry name" value="Znf_C2H2_sf"/>
</dbReference>
<gene>
    <name evidence="3" type="ORF">TBRA_LOCUS13673</name>
</gene>
<dbReference type="AlphaFoldDB" id="A0A6H5IXI9"/>
<dbReference type="SUPFAM" id="SSF48403">
    <property type="entry name" value="Ankyrin repeat"/>
    <property type="match status" value="1"/>
</dbReference>
<organism evidence="3 4">
    <name type="scientific">Trichogramma brassicae</name>
    <dbReference type="NCBI Taxonomy" id="86971"/>
    <lineage>
        <taxon>Eukaryota</taxon>
        <taxon>Metazoa</taxon>
        <taxon>Ecdysozoa</taxon>
        <taxon>Arthropoda</taxon>
        <taxon>Hexapoda</taxon>
        <taxon>Insecta</taxon>
        <taxon>Pterygota</taxon>
        <taxon>Neoptera</taxon>
        <taxon>Endopterygota</taxon>
        <taxon>Hymenoptera</taxon>
        <taxon>Apocrita</taxon>
        <taxon>Proctotrupomorpha</taxon>
        <taxon>Chalcidoidea</taxon>
        <taxon>Trichogrammatidae</taxon>
        <taxon>Trichogramma</taxon>
    </lineage>
</organism>
<feature type="region of interest" description="Disordered" evidence="2">
    <location>
        <begin position="263"/>
        <end position="282"/>
    </location>
</feature>
<evidence type="ECO:0000256" key="2">
    <source>
        <dbReference type="SAM" id="MobiDB-lite"/>
    </source>
</evidence>
<dbReference type="Gene3D" id="3.30.160.60">
    <property type="entry name" value="Classic Zinc Finger"/>
    <property type="match status" value="1"/>
</dbReference>
<dbReference type="Gene3D" id="1.25.40.20">
    <property type="entry name" value="Ankyrin repeat-containing domain"/>
    <property type="match status" value="1"/>
</dbReference>
<accession>A0A6H5IXI9</accession>
<feature type="repeat" description="ANK" evidence="1">
    <location>
        <begin position="622"/>
        <end position="649"/>
    </location>
</feature>
<dbReference type="PANTHER" id="PTHR24118">
    <property type="entry name" value="POTE ANKYRIN DOMAIN"/>
    <property type="match status" value="1"/>
</dbReference>
<proteinExistence type="predicted"/>
<dbReference type="PROSITE" id="PS50297">
    <property type="entry name" value="ANK_REP_REGION"/>
    <property type="match status" value="2"/>
</dbReference>
<feature type="non-terminal residue" evidence="3">
    <location>
        <position position="1212"/>
    </location>
</feature>
<dbReference type="EMBL" id="CADCXV010001150">
    <property type="protein sequence ID" value="CAB0042031.1"/>
    <property type="molecule type" value="Genomic_DNA"/>
</dbReference>
<protein>
    <submittedName>
        <fullName evidence="3">Uncharacterized protein</fullName>
    </submittedName>
</protein>
<dbReference type="PROSITE" id="PS50088">
    <property type="entry name" value="ANK_REPEAT"/>
    <property type="match status" value="2"/>
</dbReference>
<evidence type="ECO:0000256" key="1">
    <source>
        <dbReference type="PROSITE-ProRule" id="PRU00023"/>
    </source>
</evidence>
<dbReference type="InterPro" id="IPR036770">
    <property type="entry name" value="Ankyrin_rpt-contain_sf"/>
</dbReference>
<dbReference type="PANTHER" id="PTHR24118:SF99">
    <property type="entry name" value="POTE ANKYRIN DOMAIN FAMILY MEMBER 3C-RELATED"/>
    <property type="match status" value="1"/>
</dbReference>
<name>A0A6H5IXI9_9HYME</name>
<keyword evidence="4" id="KW-1185">Reference proteome</keyword>
<evidence type="ECO:0000313" key="4">
    <source>
        <dbReference type="Proteomes" id="UP000479190"/>
    </source>
</evidence>
<evidence type="ECO:0000313" key="3">
    <source>
        <dbReference type="EMBL" id="CAB0042031.1"/>
    </source>
</evidence>